<evidence type="ECO:0008006" key="4">
    <source>
        <dbReference type="Google" id="ProtNLM"/>
    </source>
</evidence>
<dbReference type="InterPro" id="IPR012337">
    <property type="entry name" value="RNaseH-like_sf"/>
</dbReference>
<organism evidence="1 3">
    <name type="scientific">Didymodactylos carnosus</name>
    <dbReference type="NCBI Taxonomy" id="1234261"/>
    <lineage>
        <taxon>Eukaryota</taxon>
        <taxon>Metazoa</taxon>
        <taxon>Spiralia</taxon>
        <taxon>Gnathifera</taxon>
        <taxon>Rotifera</taxon>
        <taxon>Eurotatoria</taxon>
        <taxon>Bdelloidea</taxon>
        <taxon>Philodinida</taxon>
        <taxon>Philodinidae</taxon>
        <taxon>Didymodactylos</taxon>
    </lineage>
</organism>
<accession>A0A815ZVF3</accession>
<dbReference type="AlphaFoldDB" id="A0A815ZVF3"/>
<name>A0A815ZVF3_9BILA</name>
<comment type="caution">
    <text evidence="1">The sequence shown here is derived from an EMBL/GenBank/DDBJ whole genome shotgun (WGS) entry which is preliminary data.</text>
</comment>
<dbReference type="Proteomes" id="UP000681722">
    <property type="component" value="Unassembled WGS sequence"/>
</dbReference>
<evidence type="ECO:0000313" key="2">
    <source>
        <dbReference type="EMBL" id="CAF4459214.1"/>
    </source>
</evidence>
<dbReference type="EMBL" id="CAJNOQ010033107">
    <property type="protein sequence ID" value="CAF1588295.1"/>
    <property type="molecule type" value="Genomic_DNA"/>
</dbReference>
<dbReference type="EMBL" id="CAJOBC010099206">
    <property type="protein sequence ID" value="CAF4459214.1"/>
    <property type="molecule type" value="Genomic_DNA"/>
</dbReference>
<keyword evidence="3" id="KW-1185">Reference proteome</keyword>
<dbReference type="Proteomes" id="UP000663829">
    <property type="component" value="Unassembled WGS sequence"/>
</dbReference>
<protein>
    <recommendedName>
        <fullName evidence="4">HAT C-terminal dimerisation domain-containing protein</fullName>
    </recommendedName>
</protein>
<sequence length="322" mass="37285">MAHRCNTTLETAWNKENAEHPTFAAFNLAIRELRKYVNQSSGIQDKLPKTLKGGCGTRAWRSYFTIHDSLNASIEQLNNVLRERQEQHRLFNIDPILVKEIVKLMNPFSMIFDKLEMANIPTLQNVVPNYYRMMNDVRADINDHKIVDALKTKIRSCLDDKFLSSILPIHWVATYLDPSFKSFSFVSDRSYLETQKKTVRKGLHILMSNIIHHPDISCTLQHSFDNSPPSKRMKKDDPFSDFLNAKTTKHPSNGNRNALTIELDRQIQMYDSMEIDDDYDNNPFTFWYRHKGDLSLLAKISKSLLVIPASSVGMHQLQFFTS</sequence>
<evidence type="ECO:0000313" key="1">
    <source>
        <dbReference type="EMBL" id="CAF1588295.1"/>
    </source>
</evidence>
<gene>
    <name evidence="1" type="ORF">GPM918_LOCUS41579</name>
    <name evidence="2" type="ORF">SRO942_LOCUS42655</name>
</gene>
<proteinExistence type="predicted"/>
<dbReference type="OrthoDB" id="1607513at2759"/>
<reference evidence="1" key="1">
    <citation type="submission" date="2021-02" db="EMBL/GenBank/DDBJ databases">
        <authorList>
            <person name="Nowell W R."/>
        </authorList>
    </citation>
    <scope>NUCLEOTIDE SEQUENCE</scope>
</reference>
<evidence type="ECO:0000313" key="3">
    <source>
        <dbReference type="Proteomes" id="UP000663829"/>
    </source>
</evidence>
<dbReference type="SUPFAM" id="SSF53098">
    <property type="entry name" value="Ribonuclease H-like"/>
    <property type="match status" value="1"/>
</dbReference>